<accession>C6I015</accession>
<keyword evidence="6" id="KW-0406">Ion transport</keyword>
<evidence type="ECO:0000256" key="4">
    <source>
        <dbReference type="SAM" id="MobiDB-lite"/>
    </source>
</evidence>
<reference evidence="6 7" key="1">
    <citation type="journal article" date="2009" name="Appl. Environ. Microbiol.">
        <title>Community genomic and proteomic analyses of chemoautotrophic iron-oxidizing "Leptospirillum rubarum" (Group II) and "Leptospirillum ferrodiazotrophum" (Group III) bacteria in acid mine drainage biofilms.</title>
        <authorList>
            <person name="Goltsman D.S."/>
            <person name="Denef V.J."/>
            <person name="Singer S.W."/>
            <person name="VerBerkmoes N.C."/>
            <person name="Lefsrud M."/>
            <person name="Mueller R.S."/>
            <person name="Dick G.J."/>
            <person name="Sun C.L."/>
            <person name="Wheeler K.E."/>
            <person name="Zemla A."/>
            <person name="Baker B.J."/>
            <person name="Hauser L."/>
            <person name="Land M."/>
            <person name="Shah M.B."/>
            <person name="Thelen M.P."/>
            <person name="Hettich R.L."/>
            <person name="Banfield J.F."/>
        </authorList>
    </citation>
    <scope>NUCLEOTIDE SEQUENCE [LARGE SCALE GENOMIC DNA]</scope>
</reference>
<feature type="domain" description="Signal transduction histidine kinase osmosensitive K+ channel sensor N-terminal" evidence="5">
    <location>
        <begin position="35"/>
        <end position="240"/>
    </location>
</feature>
<keyword evidence="7" id="KW-1185">Reference proteome</keyword>
<keyword evidence="3" id="KW-0902">Two-component regulatory system</keyword>
<dbReference type="InterPro" id="IPR027417">
    <property type="entry name" value="P-loop_NTPase"/>
</dbReference>
<evidence type="ECO:0000256" key="2">
    <source>
        <dbReference type="ARBA" id="ARBA00022777"/>
    </source>
</evidence>
<evidence type="ECO:0000259" key="5">
    <source>
        <dbReference type="Pfam" id="PF02702"/>
    </source>
</evidence>
<dbReference type="InterPro" id="IPR003852">
    <property type="entry name" value="Sig_transdc_His_kinase_KdpD_N"/>
</dbReference>
<keyword evidence="6" id="KW-0407">Ion channel</keyword>
<dbReference type="FunFam" id="3.40.50.300:FF:000483">
    <property type="entry name" value="Sensor histidine kinase KdpD"/>
    <property type="match status" value="1"/>
</dbReference>
<dbReference type="SUPFAM" id="SSF52540">
    <property type="entry name" value="P-loop containing nucleoside triphosphate hydrolases"/>
    <property type="match status" value="1"/>
</dbReference>
<keyword evidence="6" id="KW-0813">Transport</keyword>
<dbReference type="Pfam" id="PF02702">
    <property type="entry name" value="KdpD"/>
    <property type="match status" value="2"/>
</dbReference>
<dbReference type="PANTHER" id="PTHR45569:SF1">
    <property type="entry name" value="SENSOR PROTEIN KDPD"/>
    <property type="match status" value="1"/>
</dbReference>
<dbReference type="GO" id="GO:0000155">
    <property type="term" value="F:phosphorelay sensor kinase activity"/>
    <property type="evidence" value="ECO:0007669"/>
    <property type="project" value="InterPro"/>
</dbReference>
<dbReference type="Gene3D" id="3.40.50.300">
    <property type="entry name" value="P-loop containing nucleotide triphosphate hydrolases"/>
    <property type="match status" value="2"/>
</dbReference>
<evidence type="ECO:0000313" key="7">
    <source>
        <dbReference type="Proteomes" id="UP000009374"/>
    </source>
</evidence>
<dbReference type="Proteomes" id="UP000009374">
    <property type="component" value="Unassembled WGS sequence"/>
</dbReference>
<proteinExistence type="predicted"/>
<evidence type="ECO:0000256" key="1">
    <source>
        <dbReference type="ARBA" id="ARBA00022679"/>
    </source>
</evidence>
<dbReference type="EMBL" id="GG693884">
    <property type="protein sequence ID" value="EES51795.1"/>
    <property type="molecule type" value="Genomic_DNA"/>
</dbReference>
<feature type="domain" description="Signal transduction histidine kinase osmosensitive K+ channel sensor N-terminal" evidence="5">
    <location>
        <begin position="411"/>
        <end position="614"/>
    </location>
</feature>
<organism evidence="6 7">
    <name type="scientific">Leptospirillum ferrodiazotrophum</name>
    <dbReference type="NCBI Taxonomy" id="412449"/>
    <lineage>
        <taxon>Bacteria</taxon>
        <taxon>Pseudomonadati</taxon>
        <taxon>Nitrospirota</taxon>
        <taxon>Nitrospiria</taxon>
        <taxon>Nitrospirales</taxon>
        <taxon>Nitrospiraceae</taxon>
        <taxon>Leptospirillum</taxon>
    </lineage>
</organism>
<gene>
    <name evidence="6" type="ORF">UBAL3_95450016</name>
</gene>
<dbReference type="InterPro" id="IPR052023">
    <property type="entry name" value="Histidine_kinase_KdpD"/>
</dbReference>
<dbReference type="GO" id="GO:0005886">
    <property type="term" value="C:plasma membrane"/>
    <property type="evidence" value="ECO:0007669"/>
    <property type="project" value="TreeGrafter"/>
</dbReference>
<dbReference type="GO" id="GO:0034220">
    <property type="term" value="P:monoatomic ion transmembrane transport"/>
    <property type="evidence" value="ECO:0007669"/>
    <property type="project" value="UniProtKB-KW"/>
</dbReference>
<dbReference type="PANTHER" id="PTHR45569">
    <property type="entry name" value="SENSOR PROTEIN KDPD"/>
    <property type="match status" value="1"/>
</dbReference>
<protein>
    <submittedName>
        <fullName evidence="6">Osmosensitive K+ channel His kinase sensor</fullName>
    </submittedName>
</protein>
<evidence type="ECO:0000313" key="6">
    <source>
        <dbReference type="EMBL" id="EES51795.1"/>
    </source>
</evidence>
<dbReference type="GO" id="GO:0005737">
    <property type="term" value="C:cytoplasm"/>
    <property type="evidence" value="ECO:0007669"/>
    <property type="project" value="UniProtKB-ARBA"/>
</dbReference>
<keyword evidence="1" id="KW-0808">Transferase</keyword>
<name>C6I015_9BACT</name>
<feature type="region of interest" description="Disordered" evidence="4">
    <location>
        <begin position="1"/>
        <end position="31"/>
    </location>
</feature>
<dbReference type="AlphaFoldDB" id="C6I015"/>
<evidence type="ECO:0000256" key="3">
    <source>
        <dbReference type="ARBA" id="ARBA00023012"/>
    </source>
</evidence>
<sequence>MSRGIGIGRAEVEMGEERDEEKGAPEEGAPAGLGRGRLKIYLGWAPGTGKTRRALLDARALRAQGIDLVVGWHEPKGRRDLDDLLLGLERIPARTEARGGLLLSEIDLEALLRRHPATVLIDELARTGGLSGAMPRWQMVELLRDRGISVITTLNSLHISELAGPASQILGHPVGEVVPVEFVKGADELVLVDLPPGELLSRIREGSVFGANGKVAVRSPLLSERTLFQLREMTLRFAAKVLDDRLTRQGGEKGIFERVTVLVSTHPESFAPLLDYGSTLSRRLGGELLVLHLEKIPLWGRWFGTRRPLPESLEARVKEAGGKLSILRTRHVPWTLWRFVERTKTTRLVLGHTGESHPWKQSFVRSVLHHFPRIDVEVVLVPTLHPLLPETGEPPVAELLPPSVIPSRESRGRFTLFLGAAAGIGKTYRMLQTAKEQQEKGRRVVVGFLETHGRKETEEMARGLPAIPRKMVPYRGLILPEMDVEAIVAASPELVLVDELAHTNPPGLPAAKRYQDVLGLLGRGIDVFSTLNVQHVESLNDLVELQTGIRVRETVPDSVVVMADDLVLVDLTPEELQRRLLEGKVYPPEKIVSSLENFFSTKNLTALREFALMRAQGSGSAMGRIARRGGVVLVGVSSREADQALVRRGARLTERLGLRLKVLLIRETEGGEVDPRRLRQLVESLGGILRIETGSPWEELFVKHCQEIRPVFVILGQSAWRPGLESTAEKIARKLTAYPLLIVPLDIRDHRSPDSAR</sequence>
<keyword evidence="2 6" id="KW-0418">Kinase</keyword>